<protein>
    <submittedName>
        <fullName evidence="1">WGS project CBMI000000000 data, contig CS3069_c003742</fullName>
    </submittedName>
</protein>
<accession>A0A090MK18</accession>
<name>A0A090MK18_9HYPO</name>
<dbReference type="AlphaFoldDB" id="A0A090MK18"/>
<gene>
    <name evidence="1" type="ORF">BN850_0109760</name>
</gene>
<dbReference type="EMBL" id="CBMI010003740">
    <property type="protein sequence ID" value="CEG05362.1"/>
    <property type="molecule type" value="Genomic_DNA"/>
</dbReference>
<dbReference type="EMBL" id="HG320381">
    <property type="protein sequence ID" value="CEG05922.1"/>
    <property type="molecule type" value="Genomic_DNA"/>
</dbReference>
<proteinExistence type="predicted"/>
<reference evidence="1" key="1">
    <citation type="submission" date="2013-05" db="EMBL/GenBank/DDBJ databases">
        <title>Draft genome sequences of six wheat associated Fusarium spp. isolates.</title>
        <authorList>
            <person name="Moolhuijzen P.M."/>
            <person name="Manners J.M."/>
            <person name="Wilcox S."/>
            <person name="Bellgard M.I."/>
            <person name="Gardiner D.M."/>
        </authorList>
    </citation>
    <scope>NUCLEOTIDE SEQUENCE</scope>
    <source>
        <strain evidence="1">CS3069</strain>
    </source>
</reference>
<sequence length="105" mass="11176">MPESQGVVVQNGPNRITLLFTVDDQGFIFSGSVYSPIPPFSANVATLKYNDIDDLTPSNHSFHGQIGPETFTLTLDNGNSVIGDLRAPGVQPATTVSGSGIWQQN</sequence>
<organism evidence="1">
    <name type="scientific">Fusarium clavum</name>
    <dbReference type="NCBI Taxonomy" id="2594811"/>
    <lineage>
        <taxon>Eukaryota</taxon>
        <taxon>Fungi</taxon>
        <taxon>Dikarya</taxon>
        <taxon>Ascomycota</taxon>
        <taxon>Pezizomycotina</taxon>
        <taxon>Sordariomycetes</taxon>
        <taxon>Hypocreomycetidae</taxon>
        <taxon>Hypocreales</taxon>
        <taxon>Nectriaceae</taxon>
        <taxon>Fusarium</taxon>
        <taxon>Fusarium incarnatum-equiseti species complex</taxon>
    </lineage>
</organism>
<evidence type="ECO:0000313" key="1">
    <source>
        <dbReference type="EMBL" id="CEG05362.1"/>
    </source>
</evidence>